<keyword evidence="2" id="KW-1185">Reference proteome</keyword>
<reference evidence="1" key="2">
    <citation type="submission" date="2022-01" db="EMBL/GenBank/DDBJ databases">
        <authorList>
            <person name="Yamashiro T."/>
            <person name="Shiraishi A."/>
            <person name="Satake H."/>
            <person name="Nakayama K."/>
        </authorList>
    </citation>
    <scope>NUCLEOTIDE SEQUENCE</scope>
</reference>
<gene>
    <name evidence="1" type="ORF">Tco_1068990</name>
</gene>
<evidence type="ECO:0000313" key="1">
    <source>
        <dbReference type="EMBL" id="GJT87273.1"/>
    </source>
</evidence>
<sequence length="134" mass="14646">MSTSTRHVDKGFGFQRWCGGWWCRCGESGGDGGDVVVMGMAWQWRVDGCGGDVVEIKVTRWWWRGDDDGVGDGSSGSCHGGVAAGWREVAERWPEVVWCISGWSKGGSGLDRVGGVMEVAAEIWPKLLGRRRNL</sequence>
<name>A0ABQ5HHA2_9ASTR</name>
<organism evidence="1 2">
    <name type="scientific">Tanacetum coccineum</name>
    <dbReference type="NCBI Taxonomy" id="301880"/>
    <lineage>
        <taxon>Eukaryota</taxon>
        <taxon>Viridiplantae</taxon>
        <taxon>Streptophyta</taxon>
        <taxon>Embryophyta</taxon>
        <taxon>Tracheophyta</taxon>
        <taxon>Spermatophyta</taxon>
        <taxon>Magnoliopsida</taxon>
        <taxon>eudicotyledons</taxon>
        <taxon>Gunneridae</taxon>
        <taxon>Pentapetalae</taxon>
        <taxon>asterids</taxon>
        <taxon>campanulids</taxon>
        <taxon>Asterales</taxon>
        <taxon>Asteraceae</taxon>
        <taxon>Asteroideae</taxon>
        <taxon>Anthemideae</taxon>
        <taxon>Anthemidinae</taxon>
        <taxon>Tanacetum</taxon>
    </lineage>
</organism>
<dbReference type="EMBL" id="BQNB010019624">
    <property type="protein sequence ID" value="GJT87273.1"/>
    <property type="molecule type" value="Genomic_DNA"/>
</dbReference>
<evidence type="ECO:0000313" key="2">
    <source>
        <dbReference type="Proteomes" id="UP001151760"/>
    </source>
</evidence>
<reference evidence="1" key="1">
    <citation type="journal article" date="2022" name="Int. J. Mol. Sci.">
        <title>Draft Genome of Tanacetum Coccineum: Genomic Comparison of Closely Related Tanacetum-Family Plants.</title>
        <authorList>
            <person name="Yamashiro T."/>
            <person name="Shiraishi A."/>
            <person name="Nakayama K."/>
            <person name="Satake H."/>
        </authorList>
    </citation>
    <scope>NUCLEOTIDE SEQUENCE</scope>
</reference>
<comment type="caution">
    <text evidence="1">The sequence shown here is derived from an EMBL/GenBank/DDBJ whole genome shotgun (WGS) entry which is preliminary data.</text>
</comment>
<dbReference type="Proteomes" id="UP001151760">
    <property type="component" value="Unassembled WGS sequence"/>
</dbReference>
<accession>A0ABQ5HHA2</accession>
<proteinExistence type="predicted"/>
<protein>
    <submittedName>
        <fullName evidence="1">Uncharacterized protein</fullName>
    </submittedName>
</protein>